<dbReference type="PANTHER" id="PTHR13018">
    <property type="entry name" value="PROBABLE MEMBRANE PROTEIN DUF221-RELATED"/>
    <property type="match status" value="1"/>
</dbReference>
<feature type="region of interest" description="Disordered" evidence="8">
    <location>
        <begin position="976"/>
        <end position="998"/>
    </location>
</feature>
<feature type="compositionally biased region" description="Basic and acidic residues" evidence="8">
    <location>
        <begin position="976"/>
        <end position="995"/>
    </location>
</feature>
<reference evidence="13" key="1">
    <citation type="submission" date="2014-09" db="EMBL/GenBank/DDBJ databases">
        <title>Draft genome sequence of an oleaginous Mucoromycotina fungus Mucor ambiguus NBRC6742.</title>
        <authorList>
            <person name="Takeda I."/>
            <person name="Yamane N."/>
            <person name="Morita T."/>
            <person name="Tamano K."/>
            <person name="Machida M."/>
            <person name="Baker S."/>
            <person name="Koike H."/>
        </authorList>
    </citation>
    <scope>NUCLEOTIDE SEQUENCE</scope>
    <source>
        <strain evidence="13">NBRC 6742</strain>
    </source>
</reference>
<dbReference type="Pfam" id="PF13967">
    <property type="entry name" value="RSN1_TM"/>
    <property type="match status" value="1"/>
</dbReference>
<evidence type="ECO:0000259" key="12">
    <source>
        <dbReference type="Pfam" id="PF14703"/>
    </source>
</evidence>
<protein>
    <submittedName>
        <fullName evidence="13">DUF221-domain-containing protein</fullName>
    </submittedName>
</protein>
<dbReference type="STRING" id="91626.A0A0C9MQE0"/>
<evidence type="ECO:0000259" key="11">
    <source>
        <dbReference type="Pfam" id="PF13967"/>
    </source>
</evidence>
<feature type="compositionally biased region" description="Polar residues" evidence="8">
    <location>
        <begin position="1201"/>
        <end position="1216"/>
    </location>
</feature>
<keyword evidence="3" id="KW-0813">Transport</keyword>
<name>A0A0C9MQE0_9FUNG</name>
<feature type="transmembrane region" description="Helical" evidence="9">
    <location>
        <begin position="697"/>
        <end position="715"/>
    </location>
</feature>
<dbReference type="GO" id="GO:0005886">
    <property type="term" value="C:plasma membrane"/>
    <property type="evidence" value="ECO:0007669"/>
    <property type="project" value="TreeGrafter"/>
</dbReference>
<feature type="transmembrane region" description="Helical" evidence="9">
    <location>
        <begin position="218"/>
        <end position="237"/>
    </location>
</feature>
<keyword evidence="14" id="KW-1185">Reference proteome</keyword>
<evidence type="ECO:0000313" key="13">
    <source>
        <dbReference type="EMBL" id="GAN04213.1"/>
    </source>
</evidence>
<evidence type="ECO:0000256" key="2">
    <source>
        <dbReference type="ARBA" id="ARBA00007779"/>
    </source>
</evidence>
<comment type="subcellular location">
    <subcellularLocation>
        <location evidence="1">Membrane</location>
        <topology evidence="1">Multi-pass membrane protein</topology>
    </subcellularLocation>
</comment>
<feature type="compositionally biased region" description="Acidic residues" evidence="8">
    <location>
        <begin position="359"/>
        <end position="370"/>
    </location>
</feature>
<feature type="region of interest" description="Disordered" evidence="8">
    <location>
        <begin position="1178"/>
        <end position="1226"/>
    </location>
</feature>
<evidence type="ECO:0000256" key="4">
    <source>
        <dbReference type="ARBA" id="ARBA00022692"/>
    </source>
</evidence>
<comment type="similarity">
    <text evidence="2">Belongs to the CSC1 (TC 1.A.17) family.</text>
</comment>
<dbReference type="OrthoDB" id="1689567at2759"/>
<keyword evidence="4 9" id="KW-0812">Transmembrane</keyword>
<feature type="region of interest" description="Disordered" evidence="8">
    <location>
        <begin position="353"/>
        <end position="380"/>
    </location>
</feature>
<evidence type="ECO:0000259" key="10">
    <source>
        <dbReference type="Pfam" id="PF02714"/>
    </source>
</evidence>
<feature type="transmembrane region" description="Helical" evidence="9">
    <location>
        <begin position="610"/>
        <end position="636"/>
    </location>
</feature>
<evidence type="ECO:0000256" key="5">
    <source>
        <dbReference type="ARBA" id="ARBA00022989"/>
    </source>
</evidence>
<evidence type="ECO:0000256" key="9">
    <source>
        <dbReference type="SAM" id="Phobius"/>
    </source>
</evidence>
<dbReference type="InterPro" id="IPR027815">
    <property type="entry name" value="CSC1/OSCA1-like_cyt"/>
</dbReference>
<dbReference type="InterPro" id="IPR045122">
    <property type="entry name" value="Csc1-like"/>
</dbReference>
<dbReference type="Pfam" id="PF14703">
    <property type="entry name" value="PHM7_cyt"/>
    <property type="match status" value="1"/>
</dbReference>
<dbReference type="InterPro" id="IPR032880">
    <property type="entry name" value="CSC1/OSCA1-like_N"/>
</dbReference>
<feature type="region of interest" description="Disordered" evidence="8">
    <location>
        <begin position="1086"/>
        <end position="1145"/>
    </location>
</feature>
<feature type="transmembrane region" description="Helical" evidence="9">
    <location>
        <begin position="656"/>
        <end position="676"/>
    </location>
</feature>
<evidence type="ECO:0000256" key="3">
    <source>
        <dbReference type="ARBA" id="ARBA00022448"/>
    </source>
</evidence>
<feature type="domain" description="CSC1/OSCA1-like 7TM region" evidence="10">
    <location>
        <begin position="514"/>
        <end position="784"/>
    </location>
</feature>
<feature type="domain" description="CSC1/OSCA1-like cytosolic" evidence="12">
    <location>
        <begin position="260"/>
        <end position="502"/>
    </location>
</feature>
<accession>A0A0C9MQE0</accession>
<organism evidence="13">
    <name type="scientific">Mucor ambiguus</name>
    <dbReference type="NCBI Taxonomy" id="91626"/>
    <lineage>
        <taxon>Eukaryota</taxon>
        <taxon>Fungi</taxon>
        <taxon>Fungi incertae sedis</taxon>
        <taxon>Mucoromycota</taxon>
        <taxon>Mucoromycotina</taxon>
        <taxon>Mucoromycetes</taxon>
        <taxon>Mucorales</taxon>
        <taxon>Mucorineae</taxon>
        <taxon>Mucoraceae</taxon>
        <taxon>Mucor</taxon>
    </lineage>
</organism>
<dbReference type="GO" id="GO:0005227">
    <property type="term" value="F:calcium-activated cation channel activity"/>
    <property type="evidence" value="ECO:0007669"/>
    <property type="project" value="InterPro"/>
</dbReference>
<feature type="transmembrane region" description="Helical" evidence="9">
    <location>
        <begin position="790"/>
        <end position="810"/>
    </location>
</feature>
<keyword evidence="6 9" id="KW-0472">Membrane</keyword>
<evidence type="ECO:0000256" key="8">
    <source>
        <dbReference type="SAM" id="MobiDB-lite"/>
    </source>
</evidence>
<dbReference type="Pfam" id="PF02714">
    <property type="entry name" value="RSN1_7TM"/>
    <property type="match status" value="1"/>
</dbReference>
<keyword evidence="5 9" id="KW-1133">Transmembrane helix</keyword>
<feature type="compositionally biased region" description="Basic and acidic residues" evidence="8">
    <location>
        <begin position="1096"/>
        <end position="1106"/>
    </location>
</feature>
<dbReference type="Proteomes" id="UP000053815">
    <property type="component" value="Unassembled WGS sequence"/>
</dbReference>
<feature type="coiled-coil region" evidence="7">
    <location>
        <begin position="1001"/>
        <end position="1028"/>
    </location>
</feature>
<evidence type="ECO:0000256" key="6">
    <source>
        <dbReference type="ARBA" id="ARBA00023136"/>
    </source>
</evidence>
<proteinExistence type="inferred from homology"/>
<feature type="transmembrane region" description="Helical" evidence="9">
    <location>
        <begin position="721"/>
        <end position="743"/>
    </location>
</feature>
<sequence length="1226" mass="137808">MSVTLEPTSSMITGSVSSIISPTASSIISSTISSAIESATSSISSPEATAATTSSSAAEETHSCIPKPGLDVCFDGMQYLDTALNTANIGSQFTICIVVGILLFMIFCIFRTRIPLLFSPRSNMKRHKPPELPTSLFGWIWPLIKISDEEMLTNVGLDALLMLKFVTMGIKIFAVCTLFGIIVFIPITMTSDYTHLGNVTSPLDRISISVIEDGSNKIIAYLIFAYFFTFVTFFFLNRNYNDYIYLRAKYLLKQSKSMVSRSVIVTGIPDRLRSDQALADYYENLGVGPVESCYVVRTVHRLNTMIKKRAQALINLEEAYAKYWGNPCRISGYDPDRILDDVDMYKRVLDLAEKRPDSSSDEEEEEDENDAEKSEEGSSTLKVKKLKKKKKLGNTTFFKGLVEPMNLKKTTKSKRPLVRVGGFLGMGGKKVDAIEYYTKLFDDLDKIVMERRSSPNFEMTNVAFVTFESMSSAIIASQIAINPEPFACRTSMACEPRDVLWSAISIRGRERVIREAIIWTITVAVCLFWFVPVGAISALMSISTIKKLNPALGTRMENIPAVKTIFGTFIPPLVLNIFTSVLPLLFDAMGYYQGLRSRSAVAESTLSKQYFFLIFFTLIFYSVIGTSLLTVLNMFATDPQSITKMLAEMLPRLAPFFINYTILQTFLMQVFILLTPQQLTSSLMFSKYTPREYAENRAPWAFNYGIGYPVPLLVFAIVFEYSLICPIILLFGTVYFCFTYVVYKYQFLYVYFRPYEAAGKLWTMVIPRVIFTLILFQLTMIGLFLLRGNYILSGLVVPLVLITILYRYLLSVAYSKNAHHLPMQLLQDNLQKLPTSDDEDSDEDDSSCDERIDEAEKQAKMIEEKKAEEEKRNEARSRWKKAALSAVNLKPQPNAAPATKTDSKSTIIRPRHRKVVLDEDDYEATPDKYTDYRQPPMQLNPGLLDAGLKKYGNPLLVGYLPQLWLPVRLPVKGEEAKRPPVGRRKSDLLQNRHDGSGGNLAQHLAEILRKVERDNKAKEDAVAAATATSSKNRLEQEDALIIEARKTAHDDAASIVTGRTAHPKINVLRSMFKRGQIKKSNVKIEQTPAENFRLQHLKDQQNKTEDATLDQAERGAAMPEPQRQDSGGSGASAHDTDSVKSTAKSVHQVYYHHPERRHSHAFNTNFLAPHHRVEMRHSGLSSPAIFPPAAQTDGIEDAEETGQNISRPNTQNSRLSSDPLIKKDTM</sequence>
<evidence type="ECO:0000256" key="1">
    <source>
        <dbReference type="ARBA" id="ARBA00004141"/>
    </source>
</evidence>
<evidence type="ECO:0000256" key="7">
    <source>
        <dbReference type="SAM" id="Coils"/>
    </source>
</evidence>
<feature type="transmembrane region" description="Helical" evidence="9">
    <location>
        <begin position="565"/>
        <end position="589"/>
    </location>
</feature>
<dbReference type="PANTHER" id="PTHR13018:SF5">
    <property type="entry name" value="RE44586P"/>
    <property type="match status" value="1"/>
</dbReference>
<feature type="region of interest" description="Disordered" evidence="8">
    <location>
        <begin position="886"/>
        <end position="906"/>
    </location>
</feature>
<feature type="transmembrane region" description="Helical" evidence="9">
    <location>
        <begin position="764"/>
        <end position="784"/>
    </location>
</feature>
<feature type="domain" description="CSC1/OSCA1-like N-terminal transmembrane" evidence="11">
    <location>
        <begin position="89"/>
        <end position="238"/>
    </location>
</feature>
<feature type="transmembrane region" description="Helical" evidence="9">
    <location>
        <begin position="170"/>
        <end position="189"/>
    </location>
</feature>
<dbReference type="InterPro" id="IPR003864">
    <property type="entry name" value="CSC1/OSCA1-like_7TM"/>
</dbReference>
<dbReference type="EMBL" id="DF836346">
    <property type="protein sequence ID" value="GAN04213.1"/>
    <property type="molecule type" value="Genomic_DNA"/>
</dbReference>
<dbReference type="AlphaFoldDB" id="A0A0C9MQE0"/>
<feature type="transmembrane region" description="Helical" evidence="9">
    <location>
        <begin position="89"/>
        <end position="110"/>
    </location>
</feature>
<feature type="transmembrane region" description="Helical" evidence="9">
    <location>
        <begin position="516"/>
        <end position="545"/>
    </location>
</feature>
<gene>
    <name evidence="13" type="ORF">MAM1_0057c03673</name>
</gene>
<keyword evidence="7" id="KW-0175">Coiled coil</keyword>
<evidence type="ECO:0000313" key="14">
    <source>
        <dbReference type="Proteomes" id="UP000053815"/>
    </source>
</evidence>